<dbReference type="GO" id="GO:0003700">
    <property type="term" value="F:DNA-binding transcription factor activity"/>
    <property type="evidence" value="ECO:0007669"/>
    <property type="project" value="InterPro"/>
</dbReference>
<evidence type="ECO:0000256" key="5">
    <source>
        <dbReference type="ARBA" id="ARBA00046337"/>
    </source>
</evidence>
<dbReference type="PROSITE" id="PS50995">
    <property type="entry name" value="HTH_MARR_2"/>
    <property type="match status" value="1"/>
</dbReference>
<evidence type="ECO:0000256" key="6">
    <source>
        <dbReference type="ARBA" id="ARBA00047188"/>
    </source>
</evidence>
<reference evidence="9 10" key="1">
    <citation type="journal article" date="2016" name="Front. Microbiol.">
        <title>Comprehensive Phylogenetic Analysis of Bovine Non-aureus Staphylococci Species Based on Whole-Genome Sequencing.</title>
        <authorList>
            <person name="Naushad S."/>
            <person name="Barkema H.W."/>
            <person name="Luby C."/>
            <person name="Condas L.A."/>
            <person name="Nobrega D.B."/>
            <person name="Carson D.A."/>
            <person name="De Buck J."/>
        </authorList>
    </citation>
    <scope>NUCLEOTIDE SEQUENCE [LARGE SCALE GENOMIC DNA]</scope>
    <source>
        <strain evidence="9 10">SNUC 2204</strain>
    </source>
</reference>
<dbReference type="InterPro" id="IPR055166">
    <property type="entry name" value="Transc_reg_Sar_Rot_HTH"/>
</dbReference>
<accession>A0A2T4PVX4</accession>
<name>A0A2T4PVX4_9STAP</name>
<dbReference type="Pfam" id="PF22381">
    <property type="entry name" value="Staph_reg_Sar_Rot"/>
    <property type="match status" value="1"/>
</dbReference>
<dbReference type="Proteomes" id="UP000241209">
    <property type="component" value="Unassembled WGS sequence"/>
</dbReference>
<feature type="domain" description="HTH marR-type" evidence="8">
    <location>
        <begin position="7"/>
        <end position="137"/>
    </location>
</feature>
<protein>
    <recommendedName>
        <fullName evidence="6">HTH-type transcriptional regulator SarZ</fullName>
    </recommendedName>
    <alternativeName>
        <fullName evidence="7">Staphylococcal accessory regulator Z</fullName>
    </alternativeName>
</protein>
<evidence type="ECO:0000256" key="4">
    <source>
        <dbReference type="ARBA" id="ARBA00023163"/>
    </source>
</evidence>
<sequence length="146" mass="16932">MDLPPINKQLGFLLYVASKELIKNYTPMLKKYNLTYTGYIVLVAIDKNEVINIKTLGDRLYLDSGTLTPLLKKLEEKGFINRERAINDERNLRVSLTEEGIETQGQISEEVLKVFKELDMDYEDITELRDSIEKFIQTNLNKNLSE</sequence>
<evidence type="ECO:0000256" key="3">
    <source>
        <dbReference type="ARBA" id="ARBA00023125"/>
    </source>
</evidence>
<dbReference type="InterPro" id="IPR036390">
    <property type="entry name" value="WH_DNA-bd_sf"/>
</dbReference>
<dbReference type="RefSeq" id="WP_107556651.1">
    <property type="nucleotide sequence ID" value="NZ_PZFK01000004.1"/>
</dbReference>
<dbReference type="PANTHER" id="PTHR42756:SF1">
    <property type="entry name" value="TRANSCRIPTIONAL REPRESSOR OF EMRAB OPERON"/>
    <property type="match status" value="1"/>
</dbReference>
<dbReference type="SUPFAM" id="SSF46785">
    <property type="entry name" value="Winged helix' DNA-binding domain"/>
    <property type="match status" value="1"/>
</dbReference>
<dbReference type="SMART" id="SM00347">
    <property type="entry name" value="HTH_MARR"/>
    <property type="match status" value="1"/>
</dbReference>
<dbReference type="Gene3D" id="1.10.10.10">
    <property type="entry name" value="Winged helix-like DNA-binding domain superfamily/Winged helix DNA-binding domain"/>
    <property type="match status" value="1"/>
</dbReference>
<evidence type="ECO:0000256" key="2">
    <source>
        <dbReference type="ARBA" id="ARBA00023015"/>
    </source>
</evidence>
<proteinExistence type="inferred from homology"/>
<dbReference type="AlphaFoldDB" id="A0A2T4PVX4"/>
<dbReference type="PRINTS" id="PR00598">
    <property type="entry name" value="HTHMARR"/>
</dbReference>
<organism evidence="9 10">
    <name type="scientific">Mammaliicoccus vitulinus</name>
    <dbReference type="NCBI Taxonomy" id="71237"/>
    <lineage>
        <taxon>Bacteria</taxon>
        <taxon>Bacillati</taxon>
        <taxon>Bacillota</taxon>
        <taxon>Bacilli</taxon>
        <taxon>Bacillales</taxon>
        <taxon>Staphylococcaceae</taxon>
        <taxon>Mammaliicoccus</taxon>
    </lineage>
</organism>
<evidence type="ECO:0000313" key="9">
    <source>
        <dbReference type="EMBL" id="PTI30546.1"/>
    </source>
</evidence>
<evidence type="ECO:0000256" key="7">
    <source>
        <dbReference type="ARBA" id="ARBA00047207"/>
    </source>
</evidence>
<dbReference type="STRING" id="1167632.GCA_000286335_02089"/>
<keyword evidence="4" id="KW-0804">Transcription</keyword>
<dbReference type="GO" id="GO:0005737">
    <property type="term" value="C:cytoplasm"/>
    <property type="evidence" value="ECO:0007669"/>
    <property type="project" value="UniProtKB-SubCell"/>
</dbReference>
<evidence type="ECO:0000256" key="1">
    <source>
        <dbReference type="ARBA" id="ARBA00004496"/>
    </source>
</evidence>
<dbReference type="InterPro" id="IPR036388">
    <property type="entry name" value="WH-like_DNA-bd_sf"/>
</dbReference>
<comment type="similarity">
    <text evidence="5">Belongs to the SarZ family.</text>
</comment>
<dbReference type="EMBL" id="PZFK01000004">
    <property type="protein sequence ID" value="PTI30546.1"/>
    <property type="molecule type" value="Genomic_DNA"/>
</dbReference>
<evidence type="ECO:0000259" key="8">
    <source>
        <dbReference type="PROSITE" id="PS50995"/>
    </source>
</evidence>
<comment type="caution">
    <text evidence="9">The sequence shown here is derived from an EMBL/GenBank/DDBJ whole genome shotgun (WGS) entry which is preliminary data.</text>
</comment>
<gene>
    <name evidence="9" type="ORF">BU072_02310</name>
</gene>
<dbReference type="PANTHER" id="PTHR42756">
    <property type="entry name" value="TRANSCRIPTIONAL REGULATOR, MARR"/>
    <property type="match status" value="1"/>
</dbReference>
<keyword evidence="3" id="KW-0238">DNA-binding</keyword>
<comment type="subcellular location">
    <subcellularLocation>
        <location evidence="1">Cytoplasm</location>
    </subcellularLocation>
</comment>
<evidence type="ECO:0000313" key="10">
    <source>
        <dbReference type="Proteomes" id="UP000241209"/>
    </source>
</evidence>
<keyword evidence="2" id="KW-0805">Transcription regulation</keyword>
<dbReference type="GO" id="GO:0003677">
    <property type="term" value="F:DNA binding"/>
    <property type="evidence" value="ECO:0007669"/>
    <property type="project" value="UniProtKB-KW"/>
</dbReference>
<dbReference type="InterPro" id="IPR000835">
    <property type="entry name" value="HTH_MarR-typ"/>
</dbReference>